<dbReference type="PANTHER" id="PTHR43031:SF7">
    <property type="entry name" value="NITRIC OXIDE REDUCTASE FLRD-NAD(+) REDUCTASE"/>
    <property type="match status" value="1"/>
</dbReference>
<dbReference type="PANTHER" id="PTHR43031">
    <property type="entry name" value="FAD-DEPENDENT OXIDOREDUCTASE"/>
    <property type="match status" value="1"/>
</dbReference>
<reference evidence="2 3" key="1">
    <citation type="submission" date="2017-12" db="EMBL/GenBank/DDBJ databases">
        <title>Sequencing the genomes of 1000 Actinobacteria strains.</title>
        <authorList>
            <person name="Klenk H.-P."/>
        </authorList>
    </citation>
    <scope>NUCLEOTIDE SEQUENCE [LARGE SCALE GENOMIC DNA]</scope>
    <source>
        <strain evidence="2 3">DSM 44489</strain>
    </source>
</reference>
<dbReference type="InterPro" id="IPR050229">
    <property type="entry name" value="GlpE_sulfurtransferase"/>
</dbReference>
<dbReference type="InterPro" id="IPR036873">
    <property type="entry name" value="Rhodanese-like_dom_sf"/>
</dbReference>
<comment type="caution">
    <text evidence="2">The sequence shown here is derived from an EMBL/GenBank/DDBJ whole genome shotgun (WGS) entry which is preliminary data.</text>
</comment>
<feature type="domain" description="Rhodanese" evidence="1">
    <location>
        <begin position="106"/>
        <end position="193"/>
    </location>
</feature>
<sequence>MFDRRESEAENLRRVAAADQFASRHAELTEALRSGGTEYAREVGEVPLMPTFNYTEGYGASAPTGTPACRAQHLPFRTTRRAPGVSFRHYLRRPPAISATEAVRLVAEGAVIVDVRRDFEWNRVHIPGAVHMPLEVLPARCLELPEDRLLITFCTGGLRSAGAANLLVETGFEAVNMSRGLIDWRAAGGPLTPR</sequence>
<dbReference type="GO" id="GO:0016740">
    <property type="term" value="F:transferase activity"/>
    <property type="evidence" value="ECO:0007669"/>
    <property type="project" value="UniProtKB-KW"/>
</dbReference>
<dbReference type="Gene3D" id="3.40.250.10">
    <property type="entry name" value="Rhodanese-like domain"/>
    <property type="match status" value="1"/>
</dbReference>
<gene>
    <name evidence="2" type="ORF">ATK86_6315</name>
</gene>
<proteinExistence type="predicted"/>
<organism evidence="2 3">
    <name type="scientific">Nocardia fluminea</name>
    <dbReference type="NCBI Taxonomy" id="134984"/>
    <lineage>
        <taxon>Bacteria</taxon>
        <taxon>Bacillati</taxon>
        <taxon>Actinomycetota</taxon>
        <taxon>Actinomycetes</taxon>
        <taxon>Mycobacteriales</taxon>
        <taxon>Nocardiaceae</taxon>
        <taxon>Nocardia</taxon>
    </lineage>
</organism>
<dbReference type="SUPFAM" id="SSF52821">
    <property type="entry name" value="Rhodanese/Cell cycle control phosphatase"/>
    <property type="match status" value="1"/>
</dbReference>
<accession>A0A2N3VJQ0</accession>
<dbReference type="Proteomes" id="UP000233766">
    <property type="component" value="Unassembled WGS sequence"/>
</dbReference>
<evidence type="ECO:0000259" key="1">
    <source>
        <dbReference type="PROSITE" id="PS50206"/>
    </source>
</evidence>
<evidence type="ECO:0000313" key="3">
    <source>
        <dbReference type="Proteomes" id="UP000233766"/>
    </source>
</evidence>
<dbReference type="CDD" id="cd00158">
    <property type="entry name" value="RHOD"/>
    <property type="match status" value="1"/>
</dbReference>
<protein>
    <submittedName>
        <fullName evidence="2">Rhodanese-related sulfurtransferase</fullName>
    </submittedName>
</protein>
<keyword evidence="3" id="KW-1185">Reference proteome</keyword>
<dbReference type="PROSITE" id="PS50206">
    <property type="entry name" value="RHODANESE_3"/>
    <property type="match status" value="1"/>
</dbReference>
<keyword evidence="2" id="KW-0808">Transferase</keyword>
<dbReference type="Pfam" id="PF00581">
    <property type="entry name" value="Rhodanese"/>
    <property type="match status" value="1"/>
</dbReference>
<name>A0A2N3VJQ0_9NOCA</name>
<dbReference type="AlphaFoldDB" id="A0A2N3VJQ0"/>
<dbReference type="InterPro" id="IPR001763">
    <property type="entry name" value="Rhodanese-like_dom"/>
</dbReference>
<dbReference type="EMBL" id="PJMW01000002">
    <property type="protein sequence ID" value="PKV81843.1"/>
    <property type="molecule type" value="Genomic_DNA"/>
</dbReference>
<evidence type="ECO:0000313" key="2">
    <source>
        <dbReference type="EMBL" id="PKV81843.1"/>
    </source>
</evidence>
<dbReference type="SMART" id="SM00450">
    <property type="entry name" value="RHOD"/>
    <property type="match status" value="1"/>
</dbReference>